<reference evidence="3" key="1">
    <citation type="submission" date="2015-07" db="EMBL/GenBank/DDBJ databases">
        <authorList>
            <person name="Wibberg D."/>
        </authorList>
    </citation>
    <scope>NUCLEOTIDE SEQUENCE [LARGE SCALE GENOMIC DNA]</scope>
</reference>
<proteinExistence type="predicted"/>
<dbReference type="AlphaFoldDB" id="A0A0K2ZFJ8"/>
<organism evidence="2 3">
    <name type="scientific">Xanthomonas graminis pv. arrhenatheri LMG 727</name>
    <dbReference type="NCBI Taxonomy" id="1195923"/>
    <lineage>
        <taxon>Bacteria</taxon>
        <taxon>Pseudomonadati</taxon>
        <taxon>Pseudomonadota</taxon>
        <taxon>Gammaproteobacteria</taxon>
        <taxon>Lysobacterales</taxon>
        <taxon>Lysobacteraceae</taxon>
        <taxon>Xanthomonas</taxon>
        <taxon>Xanthomonas translucens group</taxon>
        <taxon>Xanthomonas graminis</taxon>
    </lineage>
</organism>
<dbReference type="Proteomes" id="UP000046187">
    <property type="component" value="Unassembled WGS sequence"/>
</dbReference>
<evidence type="ECO:0000313" key="3">
    <source>
        <dbReference type="Proteomes" id="UP000046187"/>
    </source>
</evidence>
<evidence type="ECO:0008006" key="4">
    <source>
        <dbReference type="Google" id="ProtNLM"/>
    </source>
</evidence>
<feature type="chain" id="PRO_5005492275" description="Lipoprotein" evidence="1">
    <location>
        <begin position="34"/>
        <end position="198"/>
    </location>
</feature>
<protein>
    <recommendedName>
        <fullName evidence="4">Lipoprotein</fullName>
    </recommendedName>
</protein>
<evidence type="ECO:0000313" key="2">
    <source>
        <dbReference type="EMBL" id="CTP82280.1"/>
    </source>
</evidence>
<keyword evidence="1" id="KW-0732">Signal</keyword>
<dbReference type="RefSeq" id="WP_053833825.1">
    <property type="nucleotide sequence ID" value="NZ_CXOI01000003.1"/>
</dbReference>
<sequence length="198" mass="21287">MKVGMQQRAGRLLCGGLACCVLGLLALPFAACAQWHDRQGKPVADSAERAHDKTFAAAVHVADEAAFARFGKEWTETDSSHRPQLRTAARVRRGEPLRVVVLYSGCAPSPNNDGACDAQLSLRMLRPDGQVALQEPARALTTGGKPAAAGMLELAPLSLQLRFEPEDPLGPYVLHATLNDPSQDAWVRVQTQVELVAD</sequence>
<evidence type="ECO:0000256" key="1">
    <source>
        <dbReference type="SAM" id="SignalP"/>
    </source>
</evidence>
<name>A0A0K2ZFJ8_9XANT</name>
<dbReference type="EMBL" id="CXOI01000003">
    <property type="protein sequence ID" value="CTP82280.1"/>
    <property type="molecule type" value="Genomic_DNA"/>
</dbReference>
<keyword evidence="3" id="KW-1185">Reference proteome</keyword>
<feature type="signal peptide" evidence="1">
    <location>
        <begin position="1"/>
        <end position="33"/>
    </location>
</feature>
<accession>A0A0K2ZFJ8</accession>
<gene>
    <name evidence="2" type="ORF">XTALMG727_0115</name>
</gene>